<evidence type="ECO:0000256" key="1">
    <source>
        <dbReference type="ARBA" id="ARBA00006464"/>
    </source>
</evidence>
<dbReference type="Pfam" id="PF02397">
    <property type="entry name" value="Bac_transf"/>
    <property type="match status" value="1"/>
</dbReference>
<organism evidence="4 5">
    <name type="scientific">Blautia obeum</name>
    <dbReference type="NCBI Taxonomy" id="40520"/>
    <lineage>
        <taxon>Bacteria</taxon>
        <taxon>Bacillati</taxon>
        <taxon>Bacillota</taxon>
        <taxon>Clostridia</taxon>
        <taxon>Lachnospirales</taxon>
        <taxon>Lachnospiraceae</taxon>
        <taxon>Blautia</taxon>
    </lineage>
</organism>
<dbReference type="PANTHER" id="PTHR30576">
    <property type="entry name" value="COLANIC BIOSYNTHESIS UDP-GLUCOSE LIPID CARRIER TRANSFERASE"/>
    <property type="match status" value="1"/>
</dbReference>
<sequence length="214" mass="25375">MQHKFYRNYGKRIIDIFFSCIMLLILWPVFLIIAILVKLDDQGPAIFVQERLTLNGRVFKMYKFRTMCVNAEKKGTGVYSFENDPRITRVGKILRKLSLDELLQLVNIFKGDMSFVGPRPILTYHPCKYEDYTEKEKEIFTIRPGITGWAQINGRNTVDWVQRFELNEWYVKNLSLKLDIKIVLKTFLQVFSTKETIIERETAKSFEDRKKNEK</sequence>
<dbReference type="Proteomes" id="UP000285839">
    <property type="component" value="Unassembled WGS sequence"/>
</dbReference>
<reference evidence="4 5" key="1">
    <citation type="submission" date="2018-08" db="EMBL/GenBank/DDBJ databases">
        <title>A genome reference for cultivated species of the human gut microbiota.</title>
        <authorList>
            <person name="Zou Y."/>
            <person name="Xue W."/>
            <person name="Luo G."/>
        </authorList>
    </citation>
    <scope>NUCLEOTIDE SEQUENCE [LARGE SCALE GENOMIC DNA]</scope>
    <source>
        <strain evidence="4 5">AF25-21</strain>
    </source>
</reference>
<dbReference type="GO" id="GO:0016780">
    <property type="term" value="F:phosphotransferase activity, for other substituted phosphate groups"/>
    <property type="evidence" value="ECO:0007669"/>
    <property type="project" value="TreeGrafter"/>
</dbReference>
<dbReference type="RefSeq" id="WP_117639323.1">
    <property type="nucleotide sequence ID" value="NZ_CAXSOH010000014.1"/>
</dbReference>
<gene>
    <name evidence="4" type="ORF">DWY46_17360</name>
</gene>
<comment type="similarity">
    <text evidence="1">Belongs to the bacterial sugar transferase family.</text>
</comment>
<dbReference type="EMBL" id="QRUH01000021">
    <property type="protein sequence ID" value="RGR45182.1"/>
    <property type="molecule type" value="Genomic_DNA"/>
</dbReference>
<evidence type="ECO:0000313" key="4">
    <source>
        <dbReference type="EMBL" id="RGR45182.1"/>
    </source>
</evidence>
<evidence type="ECO:0000256" key="2">
    <source>
        <dbReference type="SAM" id="Phobius"/>
    </source>
</evidence>
<evidence type="ECO:0000259" key="3">
    <source>
        <dbReference type="Pfam" id="PF02397"/>
    </source>
</evidence>
<keyword evidence="4" id="KW-0808">Transferase</keyword>
<protein>
    <submittedName>
        <fullName evidence="4">Sugar transferase</fullName>
    </submittedName>
</protein>
<accession>A0A412ELA9</accession>
<feature type="domain" description="Bacterial sugar transferase" evidence="3">
    <location>
        <begin position="11"/>
        <end position="191"/>
    </location>
</feature>
<feature type="transmembrane region" description="Helical" evidence="2">
    <location>
        <begin position="12"/>
        <end position="37"/>
    </location>
</feature>
<dbReference type="PANTHER" id="PTHR30576:SF0">
    <property type="entry name" value="UNDECAPRENYL-PHOSPHATE N-ACETYLGALACTOSAMINYL 1-PHOSPHATE TRANSFERASE-RELATED"/>
    <property type="match status" value="1"/>
</dbReference>
<evidence type="ECO:0000313" key="5">
    <source>
        <dbReference type="Proteomes" id="UP000285839"/>
    </source>
</evidence>
<keyword evidence="2" id="KW-0472">Membrane</keyword>
<dbReference type="InterPro" id="IPR003362">
    <property type="entry name" value="Bact_transf"/>
</dbReference>
<keyword evidence="2" id="KW-0812">Transmembrane</keyword>
<comment type="caution">
    <text evidence="4">The sequence shown here is derived from an EMBL/GenBank/DDBJ whole genome shotgun (WGS) entry which is preliminary data.</text>
</comment>
<dbReference type="AlphaFoldDB" id="A0A412ELA9"/>
<keyword evidence="2" id="KW-1133">Transmembrane helix</keyword>
<proteinExistence type="inferred from homology"/>
<name>A0A412ELA9_9FIRM</name>